<evidence type="ECO:0000313" key="4">
    <source>
        <dbReference type="EMBL" id="AHE99808.1"/>
    </source>
</evidence>
<dbReference type="GO" id="GO:0016020">
    <property type="term" value="C:membrane"/>
    <property type="evidence" value="ECO:0007669"/>
    <property type="project" value="InterPro"/>
</dbReference>
<dbReference type="Pfam" id="PF21436">
    <property type="entry name" value="STT3-PglB_core"/>
    <property type="match status" value="1"/>
</dbReference>
<organism evidence="4 5">
    <name type="scientific">Thioalkalivibrio paradoxus ARh 1</name>
    <dbReference type="NCBI Taxonomy" id="713585"/>
    <lineage>
        <taxon>Bacteria</taxon>
        <taxon>Pseudomonadati</taxon>
        <taxon>Pseudomonadota</taxon>
        <taxon>Gammaproteobacteria</taxon>
        <taxon>Chromatiales</taxon>
        <taxon>Ectothiorhodospiraceae</taxon>
        <taxon>Thioalkalivibrio</taxon>
    </lineage>
</organism>
<evidence type="ECO:0000259" key="3">
    <source>
        <dbReference type="Pfam" id="PF21436"/>
    </source>
</evidence>
<evidence type="ECO:0000256" key="1">
    <source>
        <dbReference type="SAM" id="Phobius"/>
    </source>
</evidence>
<keyword evidence="5" id="KW-1185">Reference proteome</keyword>
<dbReference type="HOGENOM" id="CLU_374218_0_0_6"/>
<protein>
    <recommendedName>
        <fullName evidence="6">Glycosyltransferase RgtA/B/C/D-like domain-containing protein</fullName>
    </recommendedName>
</protein>
<gene>
    <name evidence="4" type="ORF">THITH_00365</name>
</gene>
<dbReference type="InterPro" id="IPR048999">
    <property type="entry name" value="STT3-PglB_core"/>
</dbReference>
<name>W0DS55_9GAMM</name>
<evidence type="ECO:0008006" key="6">
    <source>
        <dbReference type="Google" id="ProtNLM"/>
    </source>
</evidence>
<dbReference type="Pfam" id="PF02516">
    <property type="entry name" value="STT3"/>
    <property type="match status" value="1"/>
</dbReference>
<proteinExistence type="predicted"/>
<sequence length="693" mass="76655">MASIVWVGLGLLTIVALGLVVRLDQYLAWAALSPTYLLGDAPILSNADGYFYLLWARELMEGIYYSSPTLLVSPELPPKPASPPLLSVITASLSNHVDVPLMTLASVLPVLLGALLAVPVFFVALRLAGRLAALSAACFSVLIPYFILRTQLGWFDTDPLNVVLPLSMVALATWALQPDRRPWGLAIGALTYVGLAWVFIAWWDQAPQVVVVLAAFPLALLILLATQLPVSRLVSIPILALMLTLIWLASPIDSMEVFSRIAGSRDYITGAERGLFPGSAQWISEQRALDFVDFARLGAGNTALLVVAVAGFVIASIRQPAAALFMLPFIFLGGLGYFLAERFLIFLAPVIAIGLGQAIALVSELAPHKTKAALATGSFVLVAWVLIHAENEADAVPVITGDVVARMQQIPEITEPDAVIWNWCDFGYPLSFWGRRATICDGSSHSAERRMYAALPLYSRSPAGAANFMYFYVEHGRPGVRRVLERFDGNVALARAFLLDVHSAGPAEFEGVVSSKHPAFEPHELADWKAFLFPPATRPVYLYLDRQTMRTTHWWFWLSTWEPASRLGIHPFYILFHDIEFAEDRMFHSEGLFDIDVPTGRLRYHQQRVALEFLNILRADAEDSLRFPGRDGWIMDVSISGRFGVLHDGFTHNTVAHQLYLQRMDSAHFEPVLVDGARFQLWRVLPSSTDIPQ</sequence>
<reference evidence="4 5" key="1">
    <citation type="submission" date="2013-12" db="EMBL/GenBank/DDBJ databases">
        <authorList>
            <consortium name="DOE Joint Genome Institute"/>
            <person name="Muyzer G."/>
            <person name="Huntemann M."/>
            <person name="Han J."/>
            <person name="Chen A."/>
            <person name="Kyrpides N."/>
            <person name="Mavromatis K."/>
            <person name="Markowitz V."/>
            <person name="Palaniappan K."/>
            <person name="Ivanova N."/>
            <person name="Schaumberg A."/>
            <person name="Pati A."/>
            <person name="Liolios K."/>
            <person name="Nordberg H.P."/>
            <person name="Cantor M.N."/>
            <person name="Hua S.X."/>
            <person name="Woyke T."/>
        </authorList>
    </citation>
    <scope>NUCLEOTIDE SEQUENCE [LARGE SCALE GENOMIC DNA]</scope>
    <source>
        <strain evidence="4 5">ARh 1</strain>
    </source>
</reference>
<dbReference type="KEGG" id="tti:THITH_00365"/>
<keyword evidence="1" id="KW-0472">Membrane</keyword>
<dbReference type="InterPro" id="IPR048307">
    <property type="entry name" value="STT3_N"/>
</dbReference>
<feature type="transmembrane region" description="Helical" evidence="1">
    <location>
        <begin position="294"/>
        <end position="314"/>
    </location>
</feature>
<feature type="domain" description="STT3/PglB/AglB core" evidence="3">
    <location>
        <begin position="418"/>
        <end position="550"/>
    </location>
</feature>
<feature type="transmembrane region" description="Helical" evidence="1">
    <location>
        <begin position="209"/>
        <end position="226"/>
    </location>
</feature>
<keyword evidence="1" id="KW-1133">Transmembrane helix</keyword>
<dbReference type="UniPathway" id="UPA00378"/>
<evidence type="ECO:0000313" key="5">
    <source>
        <dbReference type="Proteomes" id="UP000005289"/>
    </source>
</evidence>
<dbReference type="Proteomes" id="UP000005289">
    <property type="component" value="Chromosome"/>
</dbReference>
<dbReference type="STRING" id="713585.THITH_00365"/>
<keyword evidence="1" id="KW-0812">Transmembrane</keyword>
<feature type="transmembrane region" description="Helical" evidence="1">
    <location>
        <begin position="183"/>
        <end position="203"/>
    </location>
</feature>
<feature type="transmembrane region" description="Helical" evidence="1">
    <location>
        <begin position="346"/>
        <end position="365"/>
    </location>
</feature>
<dbReference type="AlphaFoldDB" id="W0DS55"/>
<feature type="transmembrane region" description="Helical" evidence="1">
    <location>
        <begin position="131"/>
        <end position="148"/>
    </location>
</feature>
<feature type="transmembrane region" description="Helical" evidence="1">
    <location>
        <begin position="101"/>
        <end position="124"/>
    </location>
</feature>
<dbReference type="EMBL" id="CP007029">
    <property type="protein sequence ID" value="AHE99808.1"/>
    <property type="molecule type" value="Genomic_DNA"/>
</dbReference>
<feature type="domain" description="Oligosaccharyl transferase STT3 N-terminal" evidence="2">
    <location>
        <begin position="80"/>
        <end position="332"/>
    </location>
</feature>
<feature type="transmembrane region" description="Helical" evidence="1">
    <location>
        <begin position="321"/>
        <end position="340"/>
    </location>
</feature>
<accession>W0DS55</accession>
<dbReference type="Gene3D" id="3.40.1380.40">
    <property type="match status" value="1"/>
</dbReference>
<feature type="transmembrane region" description="Helical" evidence="1">
    <location>
        <begin position="233"/>
        <end position="250"/>
    </location>
</feature>
<evidence type="ECO:0000259" key="2">
    <source>
        <dbReference type="Pfam" id="PF02516"/>
    </source>
</evidence>